<dbReference type="CDD" id="cd14498">
    <property type="entry name" value="DSP"/>
    <property type="match status" value="1"/>
</dbReference>
<evidence type="ECO:0000256" key="3">
    <source>
        <dbReference type="ARBA" id="ARBA00022801"/>
    </source>
</evidence>
<dbReference type="InterPro" id="IPR029021">
    <property type="entry name" value="Prot-tyrosine_phosphatase-like"/>
</dbReference>
<evidence type="ECO:0000256" key="1">
    <source>
        <dbReference type="ARBA" id="ARBA00008601"/>
    </source>
</evidence>
<feature type="region of interest" description="Disordered" evidence="5">
    <location>
        <begin position="1"/>
        <end position="65"/>
    </location>
</feature>
<dbReference type="OrthoDB" id="165342at2759"/>
<sequence>MSVTAARRSRATPKDWGLKLDPRVTRPPDILSQTPVTNDTGPSGFSPGQSSWGSSAGGCGGSNHSSAASARSSLVRLYSSQTRVESVSEHSYSPSPMYRDSPFDASTRKLHASKILPNLWLGSENDTYDFETLRANNIRFILNVAAECRPIRSLAERCIFEGIVPEIDDEFMWNGRFDDTPMQSPDLTDGGFEMHGNRASTLCFPSASPSLVDSRSHANHNAQRSFAAAPSGSHTSEGSVEKLFTYMYVPLRDRIDTDIQPYFEKCASFIRHALERNEGVLVHCRAGVSRSATMVIAYLMMHGMNLQKPCKTTFDAAFERVHSIRPMVNPNIAFGSALRSLDHKSSSPPRTNSS</sequence>
<dbReference type="GO" id="GO:0043409">
    <property type="term" value="P:negative regulation of MAPK cascade"/>
    <property type="evidence" value="ECO:0007669"/>
    <property type="project" value="TreeGrafter"/>
</dbReference>
<keyword evidence="4" id="KW-0904">Protein phosphatase</keyword>
<keyword evidence="3" id="KW-0378">Hydrolase</keyword>
<gene>
    <name evidence="8" type="ORF">BSAL_71335</name>
</gene>
<evidence type="ECO:0000256" key="2">
    <source>
        <dbReference type="ARBA" id="ARBA00013064"/>
    </source>
</evidence>
<dbReference type="PANTHER" id="PTHR10159:SF519">
    <property type="entry name" value="DUAL SPECIFICITY PROTEIN PHOSPHATASE MPK3"/>
    <property type="match status" value="1"/>
</dbReference>
<evidence type="ECO:0000256" key="5">
    <source>
        <dbReference type="SAM" id="MobiDB-lite"/>
    </source>
</evidence>
<dbReference type="SUPFAM" id="SSF52799">
    <property type="entry name" value="(Phosphotyrosine protein) phosphatases II"/>
    <property type="match status" value="1"/>
</dbReference>
<feature type="domain" description="Tyrosine specific protein phosphatases" evidence="7">
    <location>
        <begin position="260"/>
        <end position="326"/>
    </location>
</feature>
<evidence type="ECO:0000259" key="6">
    <source>
        <dbReference type="PROSITE" id="PS50054"/>
    </source>
</evidence>
<evidence type="ECO:0000313" key="9">
    <source>
        <dbReference type="Proteomes" id="UP000051952"/>
    </source>
</evidence>
<feature type="compositionally biased region" description="Basic and acidic residues" evidence="5">
    <location>
        <begin position="12"/>
        <end position="26"/>
    </location>
</feature>
<dbReference type="InterPro" id="IPR000340">
    <property type="entry name" value="Dual-sp_phosphatase_cat-dom"/>
</dbReference>
<feature type="domain" description="Tyrosine-protein phosphatase" evidence="6">
    <location>
        <begin position="111"/>
        <end position="347"/>
    </location>
</feature>
<dbReference type="Proteomes" id="UP000051952">
    <property type="component" value="Unassembled WGS sequence"/>
</dbReference>
<dbReference type="PROSITE" id="PS50054">
    <property type="entry name" value="TYR_PHOSPHATASE_DUAL"/>
    <property type="match status" value="1"/>
</dbReference>
<evidence type="ECO:0000256" key="4">
    <source>
        <dbReference type="ARBA" id="ARBA00022912"/>
    </source>
</evidence>
<dbReference type="VEuPathDB" id="TriTrypDB:BSAL_71335"/>
<dbReference type="GO" id="GO:0005737">
    <property type="term" value="C:cytoplasm"/>
    <property type="evidence" value="ECO:0007669"/>
    <property type="project" value="TreeGrafter"/>
</dbReference>
<organism evidence="8 9">
    <name type="scientific">Bodo saltans</name>
    <name type="common">Flagellated protozoan</name>
    <dbReference type="NCBI Taxonomy" id="75058"/>
    <lineage>
        <taxon>Eukaryota</taxon>
        <taxon>Discoba</taxon>
        <taxon>Euglenozoa</taxon>
        <taxon>Kinetoplastea</taxon>
        <taxon>Metakinetoplastina</taxon>
        <taxon>Eubodonida</taxon>
        <taxon>Bodonidae</taxon>
        <taxon>Bodo</taxon>
    </lineage>
</organism>
<dbReference type="PROSITE" id="PS50056">
    <property type="entry name" value="TYR_PHOSPHATASE_2"/>
    <property type="match status" value="1"/>
</dbReference>
<dbReference type="AlphaFoldDB" id="A0A0S4ISF9"/>
<dbReference type="EC" id="3.1.3.48" evidence="2"/>
<name>A0A0S4ISF9_BODSA</name>
<dbReference type="PANTHER" id="PTHR10159">
    <property type="entry name" value="DUAL SPECIFICITY PROTEIN PHOSPHATASE"/>
    <property type="match status" value="1"/>
</dbReference>
<proteinExistence type="inferred from homology"/>
<dbReference type="InterPro" id="IPR016130">
    <property type="entry name" value="Tyr_Pase_AS"/>
</dbReference>
<accession>A0A0S4ISF9</accession>
<dbReference type="GO" id="GO:0004725">
    <property type="term" value="F:protein tyrosine phosphatase activity"/>
    <property type="evidence" value="ECO:0007669"/>
    <property type="project" value="UniProtKB-EC"/>
</dbReference>
<dbReference type="EMBL" id="CYKH01000547">
    <property type="protein sequence ID" value="CUG05801.1"/>
    <property type="molecule type" value="Genomic_DNA"/>
</dbReference>
<feature type="compositionally biased region" description="Low complexity" evidence="5">
    <location>
        <begin position="43"/>
        <end position="54"/>
    </location>
</feature>
<keyword evidence="9" id="KW-1185">Reference proteome</keyword>
<dbReference type="SMART" id="SM00195">
    <property type="entry name" value="DSPc"/>
    <property type="match status" value="1"/>
</dbReference>
<evidence type="ECO:0000259" key="7">
    <source>
        <dbReference type="PROSITE" id="PS50056"/>
    </source>
</evidence>
<dbReference type="Pfam" id="PF00782">
    <property type="entry name" value="DSPc"/>
    <property type="match status" value="1"/>
</dbReference>
<dbReference type="Gene3D" id="3.90.190.10">
    <property type="entry name" value="Protein tyrosine phosphatase superfamily"/>
    <property type="match status" value="1"/>
</dbReference>
<protein>
    <recommendedName>
        <fullName evidence="2">protein-tyrosine-phosphatase</fullName>
        <ecNumber evidence="2">3.1.3.48</ecNumber>
    </recommendedName>
</protein>
<evidence type="ECO:0000313" key="8">
    <source>
        <dbReference type="EMBL" id="CUG05801.1"/>
    </source>
</evidence>
<dbReference type="PROSITE" id="PS00383">
    <property type="entry name" value="TYR_PHOSPHATASE_1"/>
    <property type="match status" value="1"/>
</dbReference>
<reference evidence="9" key="1">
    <citation type="submission" date="2015-09" db="EMBL/GenBank/DDBJ databases">
        <authorList>
            <consortium name="Pathogen Informatics"/>
        </authorList>
    </citation>
    <scope>NUCLEOTIDE SEQUENCE [LARGE SCALE GENOMIC DNA]</scope>
    <source>
        <strain evidence="9">Lake Konstanz</strain>
    </source>
</reference>
<dbReference type="InterPro" id="IPR000387">
    <property type="entry name" value="Tyr_Pase_dom"/>
</dbReference>
<feature type="compositionally biased region" description="Polar residues" evidence="5">
    <location>
        <begin position="31"/>
        <end position="41"/>
    </location>
</feature>
<comment type="similarity">
    <text evidence="1">Belongs to the protein-tyrosine phosphatase family. Non-receptor class dual specificity subfamily.</text>
</comment>
<dbReference type="InterPro" id="IPR020422">
    <property type="entry name" value="TYR_PHOSPHATASE_DUAL_dom"/>
</dbReference>